<proteinExistence type="predicted"/>
<gene>
    <name evidence="2" type="ORF">AVDCRST_MAG61-1430</name>
</gene>
<evidence type="ECO:0000313" key="2">
    <source>
        <dbReference type="EMBL" id="CAA9307340.1"/>
    </source>
</evidence>
<reference evidence="2" key="1">
    <citation type="submission" date="2020-02" db="EMBL/GenBank/DDBJ databases">
        <authorList>
            <person name="Meier V. D."/>
        </authorList>
    </citation>
    <scope>NUCLEOTIDE SEQUENCE</scope>
    <source>
        <strain evidence="2">AVDCRST_MAG61</strain>
    </source>
</reference>
<dbReference type="AlphaFoldDB" id="A0A6J4KIZ6"/>
<dbReference type="EMBL" id="CADCTT010000205">
    <property type="protein sequence ID" value="CAA9307340.1"/>
    <property type="molecule type" value="Genomic_DNA"/>
</dbReference>
<feature type="non-terminal residue" evidence="2">
    <location>
        <position position="1"/>
    </location>
</feature>
<feature type="compositionally biased region" description="Low complexity" evidence="1">
    <location>
        <begin position="116"/>
        <end position="125"/>
    </location>
</feature>
<protein>
    <submittedName>
        <fullName evidence="2">Uncharacterized protein</fullName>
    </submittedName>
</protein>
<accession>A0A6J4KIZ6</accession>
<feature type="compositionally biased region" description="Low complexity" evidence="1">
    <location>
        <begin position="56"/>
        <end position="68"/>
    </location>
</feature>
<feature type="region of interest" description="Disordered" evidence="1">
    <location>
        <begin position="1"/>
        <end position="170"/>
    </location>
</feature>
<feature type="non-terminal residue" evidence="2">
    <location>
        <position position="170"/>
    </location>
</feature>
<organism evidence="2">
    <name type="scientific">uncultured Friedmanniella sp</name>
    <dbReference type="NCBI Taxonomy" id="335381"/>
    <lineage>
        <taxon>Bacteria</taxon>
        <taxon>Bacillati</taxon>
        <taxon>Actinomycetota</taxon>
        <taxon>Actinomycetes</taxon>
        <taxon>Propionibacteriales</taxon>
        <taxon>Nocardioidaceae</taxon>
        <taxon>Friedmanniella</taxon>
        <taxon>environmental samples</taxon>
    </lineage>
</organism>
<name>A0A6J4KIZ6_9ACTN</name>
<evidence type="ECO:0000256" key="1">
    <source>
        <dbReference type="SAM" id="MobiDB-lite"/>
    </source>
</evidence>
<feature type="compositionally biased region" description="Basic residues" evidence="1">
    <location>
        <begin position="74"/>
        <end position="88"/>
    </location>
</feature>
<sequence length="170" mass="17335">ERGPDALPVAARGGPTPGRGPAGGRGRGALAPRVPAGRHRRRAEHGARRAPGDGHLGLAAAVVGARDPAPGPGGRRRRLPRPTVRRITGRLGEGGGRDRLRGGAGAPRSGHRQPCRRAAAGPGLARRGHPGAGRDRRRQRRLPGRAGPQRLPPPAVRGLGPGPSAAGGRV</sequence>
<feature type="compositionally biased region" description="Gly residues" evidence="1">
    <location>
        <begin position="15"/>
        <end position="27"/>
    </location>
</feature>